<accession>A0A8B8KUR6</accession>
<keyword evidence="1" id="KW-1185">Reference proteome</keyword>
<dbReference type="OrthoDB" id="10498158at2759"/>
<dbReference type="RefSeq" id="XP_027347627.1">
    <property type="nucleotide sequence ID" value="XM_027491826.1"/>
</dbReference>
<dbReference type="Proteomes" id="UP000694853">
    <property type="component" value="Unplaced"/>
</dbReference>
<sequence>MTGKPQTGGKMLPMWWEDQLKRLKGTMRSSRKMSNALNMAKSHFLVTKPTATTLKRVFVFGNEQHRFLKIQNPLSMNTL</sequence>
<reference evidence="2" key="2">
    <citation type="submission" date="2025-08" db="UniProtKB">
        <authorList>
            <consortium name="RefSeq"/>
        </authorList>
    </citation>
    <scope>IDENTIFICATION</scope>
    <source>
        <tissue evidence="2">Young leaves</tissue>
    </source>
</reference>
<dbReference type="GeneID" id="113859009"/>
<evidence type="ECO:0000313" key="1">
    <source>
        <dbReference type="Proteomes" id="UP000694853"/>
    </source>
</evidence>
<dbReference type="KEGG" id="aprc:113859009"/>
<reference evidence="1" key="1">
    <citation type="journal article" date="2019" name="Toxins">
        <title>Detection of Abrin-Like and Prepropulchellin-Like Toxin Genes and Transcripts Using Whole Genome Sequencing and Full-Length Transcript Sequencing of Abrus precatorius.</title>
        <authorList>
            <person name="Hovde B.T."/>
            <person name="Daligault H.E."/>
            <person name="Hanschen E.R."/>
            <person name="Kunde Y.A."/>
            <person name="Johnson M.B."/>
            <person name="Starkenburg S.R."/>
            <person name="Johnson S.L."/>
        </authorList>
    </citation>
    <scope>NUCLEOTIDE SEQUENCE [LARGE SCALE GENOMIC DNA]</scope>
</reference>
<proteinExistence type="predicted"/>
<name>A0A8B8KUR6_ABRPR</name>
<organism evidence="1 2">
    <name type="scientific">Abrus precatorius</name>
    <name type="common">Indian licorice</name>
    <name type="synonym">Glycine abrus</name>
    <dbReference type="NCBI Taxonomy" id="3816"/>
    <lineage>
        <taxon>Eukaryota</taxon>
        <taxon>Viridiplantae</taxon>
        <taxon>Streptophyta</taxon>
        <taxon>Embryophyta</taxon>
        <taxon>Tracheophyta</taxon>
        <taxon>Spermatophyta</taxon>
        <taxon>Magnoliopsida</taxon>
        <taxon>eudicotyledons</taxon>
        <taxon>Gunneridae</taxon>
        <taxon>Pentapetalae</taxon>
        <taxon>rosids</taxon>
        <taxon>fabids</taxon>
        <taxon>Fabales</taxon>
        <taxon>Fabaceae</taxon>
        <taxon>Papilionoideae</taxon>
        <taxon>50 kb inversion clade</taxon>
        <taxon>NPAAA clade</taxon>
        <taxon>indigoferoid/millettioid clade</taxon>
        <taxon>Abreae</taxon>
        <taxon>Abrus</taxon>
    </lineage>
</organism>
<gene>
    <name evidence="2" type="primary">LOC113859009</name>
</gene>
<protein>
    <submittedName>
        <fullName evidence="2">Uncharacterized protein LOC113859009</fullName>
    </submittedName>
</protein>
<dbReference type="AlphaFoldDB" id="A0A8B8KUR6"/>
<evidence type="ECO:0000313" key="2">
    <source>
        <dbReference type="RefSeq" id="XP_027347627.1"/>
    </source>
</evidence>